<dbReference type="STRING" id="330879.Q4X051"/>
<comment type="caution">
    <text evidence="2">The sequence shown here is derived from an EMBL/GenBank/DDBJ whole genome shotgun (WGS) entry which is preliminary data.</text>
</comment>
<organism evidence="2 3">
    <name type="scientific">Aspergillus fumigatus (strain ATCC MYA-4609 / CBS 101355 / FGSC A1100 / Af293)</name>
    <name type="common">Neosartorya fumigata</name>
    <dbReference type="NCBI Taxonomy" id="330879"/>
    <lineage>
        <taxon>Eukaryota</taxon>
        <taxon>Fungi</taxon>
        <taxon>Dikarya</taxon>
        <taxon>Ascomycota</taxon>
        <taxon>Pezizomycotina</taxon>
        <taxon>Eurotiomycetes</taxon>
        <taxon>Eurotiomycetidae</taxon>
        <taxon>Eurotiales</taxon>
        <taxon>Aspergillaceae</taxon>
        <taxon>Aspergillus</taxon>
        <taxon>Aspergillus subgen. Fumigati</taxon>
    </lineage>
</organism>
<feature type="compositionally biased region" description="Low complexity" evidence="1">
    <location>
        <begin position="1"/>
        <end position="15"/>
    </location>
</feature>
<dbReference type="RefSeq" id="XP_755802.2">
    <property type="nucleotide sequence ID" value="XM_750709.2"/>
</dbReference>
<protein>
    <submittedName>
        <fullName evidence="2">Uncharacterized protein</fullName>
    </submittedName>
</protein>
<gene>
    <name evidence="2" type="ORF">AFUA_2G14700</name>
</gene>
<dbReference type="AlphaFoldDB" id="Q4X051"/>
<evidence type="ECO:0000256" key="1">
    <source>
        <dbReference type="SAM" id="MobiDB-lite"/>
    </source>
</evidence>
<dbReference type="InParanoid" id="Q4X051"/>
<feature type="compositionally biased region" description="Basic and acidic residues" evidence="1">
    <location>
        <begin position="75"/>
        <end position="86"/>
    </location>
</feature>
<dbReference type="OMA" id="DPDNFGM"/>
<reference evidence="2 3" key="1">
    <citation type="journal article" date="2005" name="Nature">
        <title>Genomic sequence of the pathogenic and allergenic filamentous fungus Aspergillus fumigatus.</title>
        <authorList>
            <person name="Nierman W.C."/>
            <person name="Pain A."/>
            <person name="Anderson M.J."/>
            <person name="Wortman J.R."/>
            <person name="Kim H.S."/>
            <person name="Arroyo J."/>
            <person name="Berriman M."/>
            <person name="Abe K."/>
            <person name="Archer D.B."/>
            <person name="Bermejo C."/>
            <person name="Bennett J."/>
            <person name="Bowyer P."/>
            <person name="Chen D."/>
            <person name="Collins M."/>
            <person name="Coulsen R."/>
            <person name="Davies R."/>
            <person name="Dyer P.S."/>
            <person name="Farman M."/>
            <person name="Fedorova N."/>
            <person name="Fedorova N."/>
            <person name="Feldblyum T.V."/>
            <person name="Fischer R."/>
            <person name="Fosker N."/>
            <person name="Fraser A."/>
            <person name="Garcia J.L."/>
            <person name="Garcia M.J."/>
            <person name="Goble A."/>
            <person name="Goldman G.H."/>
            <person name="Gomi K."/>
            <person name="Griffith-Jones S."/>
            <person name="Gwilliam R."/>
            <person name="Haas B."/>
            <person name="Haas H."/>
            <person name="Harris D."/>
            <person name="Horiuchi H."/>
            <person name="Huang J."/>
            <person name="Humphray S."/>
            <person name="Jimenez J."/>
            <person name="Keller N."/>
            <person name="Khouri H."/>
            <person name="Kitamoto K."/>
            <person name="Kobayashi T."/>
            <person name="Konzack S."/>
            <person name="Kulkarni R."/>
            <person name="Kumagai T."/>
            <person name="Lafon A."/>
            <person name="Latge J.P."/>
            <person name="Li W."/>
            <person name="Lord A."/>
            <person name="Lu C."/>
            <person name="Majoros W.H."/>
            <person name="May G.S."/>
            <person name="Miller B.L."/>
            <person name="Mohamoud Y."/>
            <person name="Molina M."/>
            <person name="Monod M."/>
            <person name="Mouyna I."/>
            <person name="Mulligan S."/>
            <person name="Murphy L."/>
            <person name="O'Neil S."/>
            <person name="Paulsen I."/>
            <person name="Penalva M.A."/>
            <person name="Pertea M."/>
            <person name="Price C."/>
            <person name="Pritchard B.L."/>
            <person name="Quail M.A."/>
            <person name="Rabbinowitsch E."/>
            <person name="Rawlins N."/>
            <person name="Rajandream M.A."/>
            <person name="Reichard U."/>
            <person name="Renauld H."/>
            <person name="Robson G.D."/>
            <person name="Rodriguez de Cordoba S."/>
            <person name="Rodriguez-Pena J.M."/>
            <person name="Ronning C.M."/>
            <person name="Rutter S."/>
            <person name="Salzberg S.L."/>
            <person name="Sanchez M."/>
            <person name="Sanchez-Ferrero J.C."/>
            <person name="Saunders D."/>
            <person name="Seeger K."/>
            <person name="Squares R."/>
            <person name="Squares S."/>
            <person name="Takeuchi M."/>
            <person name="Tekaia F."/>
            <person name="Turner G."/>
            <person name="Vazquez de Aldana C.R."/>
            <person name="Weidman J."/>
            <person name="White O."/>
            <person name="Woodward J."/>
            <person name="Yu J.H."/>
            <person name="Fraser C."/>
            <person name="Galagan J.E."/>
            <person name="Asai K."/>
            <person name="Machida M."/>
            <person name="Hall N."/>
            <person name="Barrell B."/>
            <person name="Denning D.W."/>
        </authorList>
    </citation>
    <scope>NUCLEOTIDE SEQUENCE [LARGE SCALE GENOMIC DNA]</scope>
    <source>
        <strain evidence="2 3">Af293</strain>
    </source>
</reference>
<dbReference type="GeneID" id="3513498"/>
<dbReference type="KEGG" id="afm:AFUA_2G14700"/>
<feature type="region of interest" description="Disordered" evidence="1">
    <location>
        <begin position="75"/>
        <end position="104"/>
    </location>
</feature>
<dbReference type="EMBL" id="AAHF01000001">
    <property type="protein sequence ID" value="EAL93764.2"/>
    <property type="molecule type" value="Genomic_DNA"/>
</dbReference>
<accession>Q4X051</accession>
<feature type="region of interest" description="Disordered" evidence="1">
    <location>
        <begin position="1"/>
        <end position="51"/>
    </location>
</feature>
<evidence type="ECO:0000313" key="3">
    <source>
        <dbReference type="Proteomes" id="UP000002530"/>
    </source>
</evidence>
<name>Q4X051_ASPFU</name>
<evidence type="ECO:0000313" key="2">
    <source>
        <dbReference type="EMBL" id="EAL93764.2"/>
    </source>
</evidence>
<dbReference type="Proteomes" id="UP000002530">
    <property type="component" value="Unassembled WGS sequence"/>
</dbReference>
<proteinExistence type="predicted"/>
<feature type="compositionally biased region" description="Acidic residues" evidence="1">
    <location>
        <begin position="87"/>
        <end position="98"/>
    </location>
</feature>
<keyword evidence="3" id="KW-1185">Reference proteome</keyword>
<dbReference type="OrthoDB" id="10037289at2759"/>
<feature type="compositionally biased region" description="Polar residues" evidence="1">
    <location>
        <begin position="25"/>
        <end position="44"/>
    </location>
</feature>
<dbReference type="HOGENOM" id="CLU_054097_0_0_1"/>
<sequence>MPLKRSASNTSSSGSKKAKGDSNAESGSLRTMKSTRWSRVSGSGNADAAYKSSIEDPVKAYSYVCVCRLPLDDGDDRKDGGDRGGEDDRENEDEDEEETSKTPCDGGKTCLCNKSAAEHPNHSLILTNDHEGYGALEVVQNLFIDYVEAMYDWKEQWAVCEASAMLYMSDALGPLNTIDDSSAVYATLVLAGRTFLAMLAQLEHLDLLKPDSEVKNLGFIMALYIKLAATEDILDLEDVTDEIKKNNGTDETFTFVRSNFPSHILAYAKKYNIKLVGPTDIDEVVEDLEDGAELPERDEKPFGDPWNLSGATEEYFDNYTGYYDGRKGWKTRPGGDTLDITTWSSADRKKASFDGKDPLGKEERDAIKKGLVMSLA</sequence>
<dbReference type="VEuPathDB" id="FungiDB:Afu2g14700"/>